<dbReference type="STRING" id="646529.Desaci_0240"/>
<evidence type="ECO:0000256" key="12">
    <source>
        <dbReference type="NCBIfam" id="TIGR00416"/>
    </source>
</evidence>
<comment type="function">
    <text evidence="13">DNA-dependent ATPase involved in processing of recombination intermediates, plays a role in repairing DNA breaks. Stimulates the branch migration of RecA-mediated strand transfer reactions, allowing the 3' invading strand to extend heteroduplex DNA faster. Binds ssDNA in the presence of ADP but not other nucleotides, has ATPase activity that is stimulated by ssDNA and various branched DNA structures, but inhibited by SSB. Does not have RecA's homology-searching function.</text>
</comment>
<dbReference type="SUPFAM" id="SSF54211">
    <property type="entry name" value="Ribosomal protein S5 domain 2-like"/>
    <property type="match status" value="1"/>
</dbReference>
<evidence type="ECO:0000313" key="16">
    <source>
        <dbReference type="Proteomes" id="UP000002892"/>
    </source>
</evidence>
<dbReference type="GO" id="GO:0005829">
    <property type="term" value="C:cytosol"/>
    <property type="evidence" value="ECO:0007669"/>
    <property type="project" value="TreeGrafter"/>
</dbReference>
<dbReference type="InterPro" id="IPR041166">
    <property type="entry name" value="Rubredoxin_2"/>
</dbReference>
<dbReference type="HOGENOM" id="CLU_018264_0_0_9"/>
<dbReference type="PANTHER" id="PTHR32472:SF10">
    <property type="entry name" value="DNA REPAIR PROTEIN RADA-LIKE PROTEIN"/>
    <property type="match status" value="1"/>
</dbReference>
<keyword evidence="3 11" id="KW-0227">DNA damage</keyword>
<dbReference type="PANTHER" id="PTHR32472">
    <property type="entry name" value="DNA REPAIR PROTEIN RADA"/>
    <property type="match status" value="1"/>
</dbReference>
<dbReference type="InterPro" id="IPR027417">
    <property type="entry name" value="P-loop_NTPase"/>
</dbReference>
<dbReference type="InterPro" id="IPR014721">
    <property type="entry name" value="Ribsml_uS5_D2-typ_fold_subgr"/>
</dbReference>
<dbReference type="eggNOG" id="COG1066">
    <property type="taxonomic scope" value="Bacteria"/>
</dbReference>
<dbReference type="Proteomes" id="UP000002892">
    <property type="component" value="Chromosome"/>
</dbReference>
<dbReference type="SUPFAM" id="SSF52540">
    <property type="entry name" value="P-loop containing nucleoside triphosphate hydrolases"/>
    <property type="match status" value="1"/>
</dbReference>
<dbReference type="GO" id="GO:0000725">
    <property type="term" value="P:recombinational repair"/>
    <property type="evidence" value="ECO:0007669"/>
    <property type="project" value="UniProtKB-UniRule"/>
</dbReference>
<feature type="region of interest" description="Lon-protease-like" evidence="11">
    <location>
        <begin position="385"/>
        <end position="495"/>
    </location>
</feature>
<dbReference type="HAMAP" id="MF_01498">
    <property type="entry name" value="RadA_bact"/>
    <property type="match status" value="1"/>
</dbReference>
<evidence type="ECO:0000256" key="6">
    <source>
        <dbReference type="ARBA" id="ARBA00022833"/>
    </source>
</evidence>
<dbReference type="GO" id="GO:0140664">
    <property type="term" value="F:ATP-dependent DNA damage sensor activity"/>
    <property type="evidence" value="ECO:0007669"/>
    <property type="project" value="InterPro"/>
</dbReference>
<evidence type="ECO:0000256" key="13">
    <source>
        <dbReference type="RuleBase" id="RU003555"/>
    </source>
</evidence>
<dbReference type="PRINTS" id="PR01874">
    <property type="entry name" value="DNAREPAIRADA"/>
</dbReference>
<keyword evidence="10 11" id="KW-0234">DNA repair</keyword>
<dbReference type="GO" id="GO:0003684">
    <property type="term" value="F:damaged DNA binding"/>
    <property type="evidence" value="ECO:0007669"/>
    <property type="project" value="InterPro"/>
</dbReference>
<keyword evidence="16" id="KW-1185">Reference proteome</keyword>
<dbReference type="KEGG" id="dai:Desaci_0240"/>
<dbReference type="InterPro" id="IPR003593">
    <property type="entry name" value="AAA+_ATPase"/>
</dbReference>
<evidence type="ECO:0000256" key="8">
    <source>
        <dbReference type="ARBA" id="ARBA00023016"/>
    </source>
</evidence>
<comment type="similarity">
    <text evidence="11 13">Belongs to the RecA family. RadA subfamily.</text>
</comment>
<comment type="function">
    <text evidence="11">Plays a role in repairing double-strand DNA breaks, probably involving stabilizing or processing branched DNA or blocked replication forks.</text>
</comment>
<keyword evidence="5" id="KW-0378">Hydrolase</keyword>
<keyword evidence="8 11" id="KW-0346">Stress response</keyword>
<comment type="domain">
    <text evidence="11">The middle region has homology to RecA with ATPase motifs including the RadA KNRFG motif, while the C-terminus is homologous to Lon protease.</text>
</comment>
<keyword evidence="9 11" id="KW-0238">DNA-binding</keyword>
<dbReference type="GO" id="GO:0008270">
    <property type="term" value="F:zinc ion binding"/>
    <property type="evidence" value="ECO:0007669"/>
    <property type="project" value="UniProtKB-KW"/>
</dbReference>
<protein>
    <recommendedName>
        <fullName evidence="11 12">DNA repair protein RadA</fullName>
    </recommendedName>
</protein>
<dbReference type="InterPro" id="IPR020568">
    <property type="entry name" value="Ribosomal_Su5_D2-typ_SF"/>
</dbReference>
<dbReference type="PROSITE" id="PS50162">
    <property type="entry name" value="RECA_2"/>
    <property type="match status" value="1"/>
</dbReference>
<feature type="domain" description="RecA family profile 1" evidence="14">
    <location>
        <begin position="95"/>
        <end position="247"/>
    </location>
</feature>
<dbReference type="SMART" id="SM00382">
    <property type="entry name" value="AAA"/>
    <property type="match status" value="1"/>
</dbReference>
<evidence type="ECO:0000256" key="9">
    <source>
        <dbReference type="ARBA" id="ARBA00023125"/>
    </source>
</evidence>
<keyword evidence="7 11" id="KW-0067">ATP-binding</keyword>
<evidence type="ECO:0000259" key="14">
    <source>
        <dbReference type="PROSITE" id="PS50162"/>
    </source>
</evidence>
<proteinExistence type="inferred from homology"/>
<feature type="short sequence motif" description="RadA KNRFG motif" evidence="11">
    <location>
        <begin position="284"/>
        <end position="288"/>
    </location>
</feature>
<feature type="binding site" evidence="11">
    <location>
        <begin position="124"/>
        <end position="131"/>
    </location>
    <ligand>
        <name>ATP</name>
        <dbReference type="ChEBI" id="CHEBI:30616"/>
    </ligand>
</feature>
<dbReference type="Gene3D" id="3.30.230.10">
    <property type="match status" value="1"/>
</dbReference>
<evidence type="ECO:0000256" key="7">
    <source>
        <dbReference type="ARBA" id="ARBA00022840"/>
    </source>
</evidence>
<keyword evidence="1 11" id="KW-0479">Metal-binding</keyword>
<sequence length="495" mass="55042">MLVLGIHRNRLGNYARSGFESLQTDRITEVRLVMKVKIIYRCSSCGSESPKWLGKCPNCEEWNTFEELVSQPIVEKQSVKRAISVKKLSDVLAGNSDRIVTGILEFNRVLGGGIVKDSIIILTARPGAGKSTLLLQVADDVASQGYKVLYASAEESDAQIKKRADRILNGSNHNIWVYSDTSMDHVLQAVDELDPDLIIIDSIQTFTLEEHHSRPGSPIQTMGCANELLKIAKNNERPRAVIMVGQMTKEDEIAGLRALEHLVDAVLILNGENGEELRGAWCSKNRFGSTGEMGFFSMTEKGMLSIDNPSEFFMTQRSEGQIVSGSALAVIKEGTRPIIVEVESLVSRSFTPYPSRIAECLRRDQLNTLISILEQRGKINLYDKNVVIKTTGGLQLKEQAVNLAIIMCIVSSVKDKAIPNDTVFVADVGLTGELKKVPAIEARIREIDRMGFRRVYVPRNTVREPSRFKNLEIVELNTLYDVILDLNMKAGEQYA</sequence>
<evidence type="ECO:0000256" key="5">
    <source>
        <dbReference type="ARBA" id="ARBA00022801"/>
    </source>
</evidence>
<dbReference type="GO" id="GO:0016787">
    <property type="term" value="F:hydrolase activity"/>
    <property type="evidence" value="ECO:0007669"/>
    <property type="project" value="UniProtKB-KW"/>
</dbReference>
<evidence type="ECO:0000256" key="2">
    <source>
        <dbReference type="ARBA" id="ARBA00022741"/>
    </source>
</evidence>
<dbReference type="Pfam" id="PF13481">
    <property type="entry name" value="AAA_25"/>
    <property type="match status" value="1"/>
</dbReference>
<evidence type="ECO:0000313" key="15">
    <source>
        <dbReference type="EMBL" id="AFM39314.1"/>
    </source>
</evidence>
<evidence type="ECO:0000256" key="11">
    <source>
        <dbReference type="HAMAP-Rule" id="MF_01498"/>
    </source>
</evidence>
<dbReference type="Pfam" id="PF18073">
    <property type="entry name" value="Zn_ribbon_LapB"/>
    <property type="match status" value="1"/>
</dbReference>
<dbReference type="AlphaFoldDB" id="I4D0J0"/>
<reference evidence="15 16" key="1">
    <citation type="journal article" date="2012" name="J. Bacteriol.">
        <title>Complete genome sequences of Desulfosporosinus orientis DSM765T, Desulfosporosinus youngiae DSM17734T, Desulfosporosinus meridiei DSM13257T, and Desulfosporosinus acidiphilus DSM22704T.</title>
        <authorList>
            <person name="Pester M."/>
            <person name="Brambilla E."/>
            <person name="Alazard D."/>
            <person name="Rattei T."/>
            <person name="Weinmaier T."/>
            <person name="Han J."/>
            <person name="Lucas S."/>
            <person name="Lapidus A."/>
            <person name="Cheng J.F."/>
            <person name="Goodwin L."/>
            <person name="Pitluck S."/>
            <person name="Peters L."/>
            <person name="Ovchinnikova G."/>
            <person name="Teshima H."/>
            <person name="Detter J.C."/>
            <person name="Han C.S."/>
            <person name="Tapia R."/>
            <person name="Land M.L."/>
            <person name="Hauser L."/>
            <person name="Kyrpides N.C."/>
            <person name="Ivanova N.N."/>
            <person name="Pagani I."/>
            <person name="Huntmann M."/>
            <person name="Wei C.L."/>
            <person name="Davenport K.W."/>
            <person name="Daligault H."/>
            <person name="Chain P.S."/>
            <person name="Chen A."/>
            <person name="Mavromatis K."/>
            <person name="Markowitz V."/>
            <person name="Szeto E."/>
            <person name="Mikhailova N."/>
            <person name="Pati A."/>
            <person name="Wagner M."/>
            <person name="Woyke T."/>
            <person name="Ollivier B."/>
            <person name="Klenk H.P."/>
            <person name="Spring S."/>
            <person name="Loy A."/>
        </authorList>
    </citation>
    <scope>NUCLEOTIDE SEQUENCE [LARGE SCALE GENOMIC DNA]</scope>
    <source>
        <strain evidence="16">DSM 22704 / JCM 16185 / SJ4</strain>
    </source>
</reference>
<dbReference type="InterPro" id="IPR020588">
    <property type="entry name" value="RecA_ATP-bd"/>
</dbReference>
<gene>
    <name evidence="11" type="primary">radA</name>
    <name evidence="15" type="ordered locus">Desaci_0240</name>
</gene>
<keyword evidence="2 11" id="KW-0547">Nucleotide-binding</keyword>
<evidence type="ECO:0000256" key="4">
    <source>
        <dbReference type="ARBA" id="ARBA00022771"/>
    </source>
</evidence>
<organism evidence="15 16">
    <name type="scientific">Desulfosporosinus acidiphilus (strain DSM 22704 / JCM 16185 / SJ4)</name>
    <dbReference type="NCBI Taxonomy" id="646529"/>
    <lineage>
        <taxon>Bacteria</taxon>
        <taxon>Bacillati</taxon>
        <taxon>Bacillota</taxon>
        <taxon>Clostridia</taxon>
        <taxon>Eubacteriales</taxon>
        <taxon>Desulfitobacteriaceae</taxon>
        <taxon>Desulfosporosinus</taxon>
    </lineage>
</organism>
<evidence type="ECO:0000256" key="10">
    <source>
        <dbReference type="ARBA" id="ARBA00023204"/>
    </source>
</evidence>
<keyword evidence="4 13" id="KW-0863">Zinc-finger</keyword>
<accession>I4D0J0</accession>
<dbReference type="EMBL" id="CP003639">
    <property type="protein sequence ID" value="AFM39314.1"/>
    <property type="molecule type" value="Genomic_DNA"/>
</dbReference>
<dbReference type="InterPro" id="IPR004504">
    <property type="entry name" value="DNA_repair_RadA"/>
</dbReference>
<keyword evidence="6 13" id="KW-0862">Zinc</keyword>
<dbReference type="NCBIfam" id="TIGR00416">
    <property type="entry name" value="sms"/>
    <property type="match status" value="1"/>
</dbReference>
<name>I4D0J0_DESAJ</name>
<dbReference type="GO" id="GO:0005524">
    <property type="term" value="F:ATP binding"/>
    <property type="evidence" value="ECO:0007669"/>
    <property type="project" value="UniProtKB-UniRule"/>
</dbReference>
<dbReference type="Gene3D" id="3.40.50.300">
    <property type="entry name" value="P-loop containing nucleotide triphosphate hydrolases"/>
    <property type="match status" value="1"/>
</dbReference>
<evidence type="ECO:0000256" key="3">
    <source>
        <dbReference type="ARBA" id="ARBA00022763"/>
    </source>
</evidence>
<evidence type="ECO:0000256" key="1">
    <source>
        <dbReference type="ARBA" id="ARBA00022723"/>
    </source>
</evidence>